<dbReference type="EMBL" id="JAZGQO010000038">
    <property type="protein sequence ID" value="KAK6165023.1"/>
    <property type="molecule type" value="Genomic_DNA"/>
</dbReference>
<proteinExistence type="predicted"/>
<sequence length="252" mass="28826">MAERDDQIFLTLPSNNSVNYFPSNKISHYTTKLARPLQLDGAWTCGLVEIQYPCSWNKIYLKDCWLSYRSKTEIEGPHRLRFSIPDGYYDTGHDIINHFNKSTLEVGASLSIMKDPEGYVLLLIGRDGRKVHLSKNLARIFGFMKANEFTSSVKSDTKVDLDSNFHNIYIYTDIIENQLVGDTSAPLLRAIQVDLAKPFGTAVYKTFDNPYYIPVNKHYIDTVELGLYTELGQPVPFEFGHVLCKLNLRKVE</sequence>
<organism evidence="1 2">
    <name type="scientific">Patella caerulea</name>
    <name type="common">Rayed Mediterranean limpet</name>
    <dbReference type="NCBI Taxonomy" id="87958"/>
    <lineage>
        <taxon>Eukaryota</taxon>
        <taxon>Metazoa</taxon>
        <taxon>Spiralia</taxon>
        <taxon>Lophotrochozoa</taxon>
        <taxon>Mollusca</taxon>
        <taxon>Gastropoda</taxon>
        <taxon>Patellogastropoda</taxon>
        <taxon>Patelloidea</taxon>
        <taxon>Patellidae</taxon>
        <taxon>Patella</taxon>
    </lineage>
</organism>
<reference evidence="1 2" key="1">
    <citation type="submission" date="2024-01" db="EMBL/GenBank/DDBJ databases">
        <title>The genome of the rayed Mediterranean limpet Patella caerulea (Linnaeus, 1758).</title>
        <authorList>
            <person name="Anh-Thu Weber A."/>
            <person name="Halstead-Nussloch G."/>
        </authorList>
    </citation>
    <scope>NUCLEOTIDE SEQUENCE [LARGE SCALE GENOMIC DNA]</scope>
    <source>
        <strain evidence="1">AATW-2023a</strain>
        <tissue evidence="1">Whole specimen</tissue>
    </source>
</reference>
<accession>A0AAN8FZR0</accession>
<name>A0AAN8FZR0_PATCE</name>
<comment type="caution">
    <text evidence="1">The sequence shown here is derived from an EMBL/GenBank/DDBJ whole genome shotgun (WGS) entry which is preliminary data.</text>
</comment>
<evidence type="ECO:0000313" key="2">
    <source>
        <dbReference type="Proteomes" id="UP001347796"/>
    </source>
</evidence>
<protein>
    <submittedName>
        <fullName evidence="1">Uncharacterized protein</fullName>
    </submittedName>
</protein>
<dbReference type="Proteomes" id="UP001347796">
    <property type="component" value="Unassembled WGS sequence"/>
</dbReference>
<keyword evidence="2" id="KW-1185">Reference proteome</keyword>
<dbReference type="AlphaFoldDB" id="A0AAN8FZR0"/>
<evidence type="ECO:0000313" key="1">
    <source>
        <dbReference type="EMBL" id="KAK6165023.1"/>
    </source>
</evidence>
<gene>
    <name evidence="1" type="ORF">SNE40_023734</name>
</gene>